<dbReference type="HOGENOM" id="CLU_2574619_0_0_1"/>
<organism evidence="2 3">
    <name type="scientific">Pestalotiopsis fici (strain W106-1 / CGMCC3.15140)</name>
    <dbReference type="NCBI Taxonomy" id="1229662"/>
    <lineage>
        <taxon>Eukaryota</taxon>
        <taxon>Fungi</taxon>
        <taxon>Dikarya</taxon>
        <taxon>Ascomycota</taxon>
        <taxon>Pezizomycotina</taxon>
        <taxon>Sordariomycetes</taxon>
        <taxon>Xylariomycetidae</taxon>
        <taxon>Amphisphaeriales</taxon>
        <taxon>Sporocadaceae</taxon>
        <taxon>Pestalotiopsis</taxon>
    </lineage>
</organism>
<keyword evidence="3" id="KW-1185">Reference proteome</keyword>
<accession>W3X1X3</accession>
<dbReference type="InParanoid" id="W3X1X3"/>
<dbReference type="GeneID" id="19274032"/>
<dbReference type="Proteomes" id="UP000030651">
    <property type="component" value="Unassembled WGS sequence"/>
</dbReference>
<evidence type="ECO:0000313" key="2">
    <source>
        <dbReference type="EMBL" id="ETS79166.1"/>
    </source>
</evidence>
<feature type="compositionally biased region" description="Basic residues" evidence="1">
    <location>
        <begin position="1"/>
        <end position="11"/>
    </location>
</feature>
<reference evidence="3" key="1">
    <citation type="journal article" date="2015" name="BMC Genomics">
        <title>Genomic and transcriptomic analysis of the endophytic fungus Pestalotiopsis fici reveals its lifestyle and high potential for synthesis of natural products.</title>
        <authorList>
            <person name="Wang X."/>
            <person name="Zhang X."/>
            <person name="Liu L."/>
            <person name="Xiang M."/>
            <person name="Wang W."/>
            <person name="Sun X."/>
            <person name="Che Y."/>
            <person name="Guo L."/>
            <person name="Liu G."/>
            <person name="Guo L."/>
            <person name="Wang C."/>
            <person name="Yin W.B."/>
            <person name="Stadler M."/>
            <person name="Zhang X."/>
            <person name="Liu X."/>
        </authorList>
    </citation>
    <scope>NUCLEOTIDE SEQUENCE [LARGE SCALE GENOMIC DNA]</scope>
    <source>
        <strain evidence="3">W106-1 / CGMCC3.15140</strain>
    </source>
</reference>
<dbReference type="EMBL" id="KI912114">
    <property type="protein sequence ID" value="ETS79166.1"/>
    <property type="molecule type" value="Genomic_DNA"/>
</dbReference>
<proteinExistence type="predicted"/>
<sequence>MSSAKRGHKSSKSSEPRPMLDIFNDQLPTQDSAVYGRFLNYSKLDSVKDAQDRAGEKIKAFEDAMRCEKPEVSKHSDAHKS</sequence>
<evidence type="ECO:0000256" key="1">
    <source>
        <dbReference type="SAM" id="MobiDB-lite"/>
    </source>
</evidence>
<gene>
    <name evidence="2" type="ORF">PFICI_09019</name>
</gene>
<feature type="region of interest" description="Disordered" evidence="1">
    <location>
        <begin position="1"/>
        <end position="25"/>
    </location>
</feature>
<dbReference type="AlphaFoldDB" id="W3X1X3"/>
<evidence type="ECO:0000313" key="3">
    <source>
        <dbReference type="Proteomes" id="UP000030651"/>
    </source>
</evidence>
<protein>
    <submittedName>
        <fullName evidence="2">Uncharacterized protein</fullName>
    </submittedName>
</protein>
<dbReference type="KEGG" id="pfy:PFICI_09019"/>
<dbReference type="RefSeq" id="XP_007835791.1">
    <property type="nucleotide sequence ID" value="XM_007837600.1"/>
</dbReference>
<name>W3X1X3_PESFW</name>